<reference evidence="1" key="1">
    <citation type="submission" date="2018-05" db="EMBL/GenBank/DDBJ databases">
        <authorList>
            <person name="Lanie J.A."/>
            <person name="Ng W.-L."/>
            <person name="Kazmierczak K.M."/>
            <person name="Andrzejewski T.M."/>
            <person name="Davidsen T.M."/>
            <person name="Wayne K.J."/>
            <person name="Tettelin H."/>
            <person name="Glass J.I."/>
            <person name="Rusch D."/>
            <person name="Podicherti R."/>
            <person name="Tsui H.-C.T."/>
            <person name="Winkler M.E."/>
        </authorList>
    </citation>
    <scope>NUCLEOTIDE SEQUENCE</scope>
</reference>
<protein>
    <submittedName>
        <fullName evidence="1">Uncharacterized protein</fullName>
    </submittedName>
</protein>
<proteinExistence type="predicted"/>
<feature type="non-terminal residue" evidence="1">
    <location>
        <position position="29"/>
    </location>
</feature>
<evidence type="ECO:0000313" key="1">
    <source>
        <dbReference type="EMBL" id="SVE51480.1"/>
    </source>
</evidence>
<dbReference type="EMBL" id="UINC01222614">
    <property type="protein sequence ID" value="SVE51480.1"/>
    <property type="molecule type" value="Genomic_DNA"/>
</dbReference>
<sequence>MGYTVNRMSLTESDKRFHYQGKKVKITHI</sequence>
<gene>
    <name evidence="1" type="ORF">METZ01_LOCUS504334</name>
</gene>
<accession>A0A383E4W3</accession>
<name>A0A383E4W3_9ZZZZ</name>
<organism evidence="1">
    <name type="scientific">marine metagenome</name>
    <dbReference type="NCBI Taxonomy" id="408172"/>
    <lineage>
        <taxon>unclassified sequences</taxon>
        <taxon>metagenomes</taxon>
        <taxon>ecological metagenomes</taxon>
    </lineage>
</organism>
<dbReference type="AlphaFoldDB" id="A0A383E4W3"/>